<keyword evidence="4" id="KW-1185">Reference proteome</keyword>
<gene>
    <name evidence="3" type="ORF">CYLTODRAFT_68575</name>
</gene>
<dbReference type="AlphaFoldDB" id="A0A0D7B526"/>
<evidence type="ECO:0000313" key="3">
    <source>
        <dbReference type="EMBL" id="KIY65264.1"/>
    </source>
</evidence>
<name>A0A0D7B526_9AGAR</name>
<dbReference type="Proteomes" id="UP000054007">
    <property type="component" value="Unassembled WGS sequence"/>
</dbReference>
<evidence type="ECO:0000313" key="4">
    <source>
        <dbReference type="Proteomes" id="UP000054007"/>
    </source>
</evidence>
<dbReference type="EMBL" id="KN880597">
    <property type="protein sequence ID" value="KIY65264.1"/>
    <property type="molecule type" value="Genomic_DNA"/>
</dbReference>
<sequence length="255" mass="27718">MGSQNRGLGRSGVPYNPFTHKGAPRTFLPSIRTLFTSFTMAYPYSSASYRAGPPIVDPRGIYSPPAQPSRPLLHQQTAYYRPARPTLDIYDVPLGAQGLSPSLAATQTLCMSPDSDHPAALDEHLLAANGAHQTNFYPHGGLAGVALPPQPFYPTPYPQSDTTSPADSPPLESEGTSPRSTFESHPALGFPEPRGRRTSSGVVRTRKDSKQLKALQALDAQAEKLKEELTRELLELNGHEELYEIEMAMGHDNAI</sequence>
<evidence type="ECO:0000256" key="2">
    <source>
        <dbReference type="SAM" id="MobiDB-lite"/>
    </source>
</evidence>
<feature type="coiled-coil region" evidence="1">
    <location>
        <begin position="212"/>
        <end position="246"/>
    </location>
</feature>
<feature type="compositionally biased region" description="Pro residues" evidence="2">
    <location>
        <begin position="148"/>
        <end position="157"/>
    </location>
</feature>
<feature type="compositionally biased region" description="Polar residues" evidence="2">
    <location>
        <begin position="174"/>
        <end position="183"/>
    </location>
</feature>
<feature type="region of interest" description="Disordered" evidence="2">
    <location>
        <begin position="147"/>
        <end position="208"/>
    </location>
</feature>
<protein>
    <submittedName>
        <fullName evidence="3">Uncharacterized protein</fullName>
    </submittedName>
</protein>
<reference evidence="3 4" key="1">
    <citation type="journal article" date="2015" name="Fungal Genet. Biol.">
        <title>Evolution of novel wood decay mechanisms in Agaricales revealed by the genome sequences of Fistulina hepatica and Cylindrobasidium torrendii.</title>
        <authorList>
            <person name="Floudas D."/>
            <person name="Held B.W."/>
            <person name="Riley R."/>
            <person name="Nagy L.G."/>
            <person name="Koehler G."/>
            <person name="Ransdell A.S."/>
            <person name="Younus H."/>
            <person name="Chow J."/>
            <person name="Chiniquy J."/>
            <person name="Lipzen A."/>
            <person name="Tritt A."/>
            <person name="Sun H."/>
            <person name="Haridas S."/>
            <person name="LaButti K."/>
            <person name="Ohm R.A."/>
            <person name="Kues U."/>
            <person name="Blanchette R.A."/>
            <person name="Grigoriev I.V."/>
            <person name="Minto R.E."/>
            <person name="Hibbett D.S."/>
        </authorList>
    </citation>
    <scope>NUCLEOTIDE SEQUENCE [LARGE SCALE GENOMIC DNA]</scope>
    <source>
        <strain evidence="3 4">FP15055 ss-10</strain>
    </source>
</reference>
<accession>A0A0D7B526</accession>
<organism evidence="3 4">
    <name type="scientific">Cylindrobasidium torrendii FP15055 ss-10</name>
    <dbReference type="NCBI Taxonomy" id="1314674"/>
    <lineage>
        <taxon>Eukaryota</taxon>
        <taxon>Fungi</taxon>
        <taxon>Dikarya</taxon>
        <taxon>Basidiomycota</taxon>
        <taxon>Agaricomycotina</taxon>
        <taxon>Agaricomycetes</taxon>
        <taxon>Agaricomycetidae</taxon>
        <taxon>Agaricales</taxon>
        <taxon>Marasmiineae</taxon>
        <taxon>Physalacriaceae</taxon>
        <taxon>Cylindrobasidium</taxon>
    </lineage>
</organism>
<proteinExistence type="predicted"/>
<evidence type="ECO:0000256" key="1">
    <source>
        <dbReference type="SAM" id="Coils"/>
    </source>
</evidence>
<keyword evidence="1" id="KW-0175">Coiled coil</keyword>